<name>A0A2D1CIW1_9VIRU</name>
<proteinExistence type="evidence at transcript level"/>
<accession>A0A2D1CIW1</accession>
<keyword evidence="1" id="KW-0472">Membrane</keyword>
<sequence length="346" mass="37651">MSKLYNTSREVTWRSIFSLALKIMLVMFCVLAVLTLLVSRLLGTSQPMDVEHLSRLHKRARWTWVQGATYAGLLLAAGALIAPSWSAAICLATAKDYCAPLANAILSTIVVSIAGGIAWRTSGVGVHERALQSSLILGSLNLTLNADFNSSQLAAVDTHPHLVSLDAWTVGPADLRRLGKRDGDTGNSVNNGTYLFFTSEYGTHTAHMSGDDVGTLVDFVLNAIPDEPNINSTINSAKRSQQFGVSWVSYIWDEANHDLDTEWYNEEGGSFDSQLEEGLTQAIVDIPDWKYCIAPEVSKGEAISYDDIPGTQNGNGNALHGEVYFNTYGGLDSYCNSAHDGADRWR</sequence>
<protein>
    <submittedName>
        <fullName evidence="2">K21 killer preprotoxin</fullName>
    </submittedName>
</protein>
<evidence type="ECO:0000256" key="1">
    <source>
        <dbReference type="SAM" id="Phobius"/>
    </source>
</evidence>
<reference evidence="2" key="1">
    <citation type="journal article" date="2017" name="Toxins">
        <title>Variation and Distribution of L-A Helper Totiviruses in Saccharomyces sensu stricto Yeasts Producing Different Killer Toxins.</title>
        <authorList>
            <person name="Rodriguez-Cousino N."/>
            <person name="Gomez P."/>
            <person name="Esteban R."/>
        </authorList>
    </citation>
    <scope>NUCLEOTIDE SEQUENCE</scope>
    <source>
        <strain evidence="2">T21.4</strain>
    </source>
</reference>
<organism evidence="2">
    <name type="scientific">Saccharomyces paradoxus L-A virus M21 satellite</name>
    <dbReference type="NCBI Taxonomy" id="2048692"/>
    <lineage>
        <taxon>Viruses</taxon>
        <taxon>unclassified satellites</taxon>
        <taxon>RNA satellites</taxon>
        <taxon>Double stranded RNA satellites</taxon>
    </lineage>
</organism>
<feature type="transmembrane region" description="Helical" evidence="1">
    <location>
        <begin position="101"/>
        <end position="119"/>
    </location>
</feature>
<feature type="transmembrane region" description="Helical" evidence="1">
    <location>
        <begin position="62"/>
        <end position="81"/>
    </location>
</feature>
<evidence type="ECO:0000313" key="2">
    <source>
        <dbReference type="EMBL" id="ATN38270.1"/>
    </source>
</evidence>
<dbReference type="Pfam" id="PF17276">
    <property type="entry name" value="DUF5341"/>
    <property type="match status" value="1"/>
</dbReference>
<dbReference type="EMBL" id="MF358732">
    <property type="protein sequence ID" value="ATN38270.1"/>
    <property type="molecule type" value="mRNA"/>
</dbReference>
<feature type="transmembrane region" description="Helical" evidence="1">
    <location>
        <begin position="20"/>
        <end position="42"/>
    </location>
</feature>
<keyword evidence="1" id="KW-0812">Transmembrane</keyword>
<keyword evidence="1" id="KW-1133">Transmembrane helix</keyword>
<dbReference type="InterPro" id="IPR035237">
    <property type="entry name" value="DUF5341"/>
</dbReference>